<dbReference type="GO" id="GO:0016887">
    <property type="term" value="F:ATP hydrolysis activity"/>
    <property type="evidence" value="ECO:0007669"/>
    <property type="project" value="InterPro"/>
</dbReference>
<dbReference type="InterPro" id="IPR003593">
    <property type="entry name" value="AAA+_ATPase"/>
</dbReference>
<gene>
    <name evidence="5" type="ordered locus">Rxyl_0360</name>
</gene>
<dbReference type="STRING" id="266117.Rxyl_0360"/>
<dbReference type="Pfam" id="PF00005">
    <property type="entry name" value="ABC_tran"/>
    <property type="match status" value="1"/>
</dbReference>
<organism evidence="5 6">
    <name type="scientific">Rubrobacter xylanophilus (strain DSM 9941 / JCM 11954 / NBRC 16129 / PRD-1)</name>
    <dbReference type="NCBI Taxonomy" id="266117"/>
    <lineage>
        <taxon>Bacteria</taxon>
        <taxon>Bacillati</taxon>
        <taxon>Actinomycetota</taxon>
        <taxon>Rubrobacteria</taxon>
        <taxon>Rubrobacterales</taxon>
        <taxon>Rubrobacteraceae</taxon>
        <taxon>Rubrobacter</taxon>
    </lineage>
</organism>
<dbReference type="GO" id="GO:0005886">
    <property type="term" value="C:plasma membrane"/>
    <property type="evidence" value="ECO:0007669"/>
    <property type="project" value="TreeGrafter"/>
</dbReference>
<dbReference type="InterPro" id="IPR051120">
    <property type="entry name" value="ABC_AA/LPS_Transport"/>
</dbReference>
<dbReference type="eggNOG" id="COG0411">
    <property type="taxonomic scope" value="Bacteria"/>
</dbReference>
<name>Q1AZ42_RUBXD</name>
<dbReference type="FunFam" id="3.40.50.300:FF:000421">
    <property type="entry name" value="Branched-chain amino acid ABC transporter ATP-binding protein"/>
    <property type="match status" value="1"/>
</dbReference>
<sequence>MTLLEVQDVSKSFAGLRALHSVSLQVERGSIVGLIGPNGAGKTTLFNVIAGVMKPDAGRVLFDGTDVTGWPPYRIARLGIGRTFQLMKPFDTLSVLDNVTVATLQRHRSRKEARRAATEVVERVGLGEWADRKASVLSTAGYKRLELAKALGLEPSLLLLDEVLAGLVPAERARVVELLREIRAEGVTMLLVEHVMSAVMALSDHVYVLHHGEMLASGTPEEVTKDPRVIEAYLGEEGHHAGA</sequence>
<dbReference type="InterPro" id="IPR003439">
    <property type="entry name" value="ABC_transporter-like_ATP-bd"/>
</dbReference>
<reference evidence="5 6" key="1">
    <citation type="submission" date="2006-06" db="EMBL/GenBank/DDBJ databases">
        <title>Complete sequence of Rubrobacter xylanophilus DSM 9941.</title>
        <authorList>
            <consortium name="US DOE Joint Genome Institute"/>
            <person name="Copeland A."/>
            <person name="Lucas S."/>
            <person name="Lapidus A."/>
            <person name="Barry K."/>
            <person name="Detter J.C."/>
            <person name="Glavina del Rio T."/>
            <person name="Hammon N."/>
            <person name="Israni S."/>
            <person name="Dalin E."/>
            <person name="Tice H."/>
            <person name="Pitluck S."/>
            <person name="Munk A.C."/>
            <person name="Brettin T."/>
            <person name="Bruce D."/>
            <person name="Han C."/>
            <person name="Tapia R."/>
            <person name="Gilna P."/>
            <person name="Schmutz J."/>
            <person name="Larimer F."/>
            <person name="Land M."/>
            <person name="Hauser L."/>
            <person name="Kyrpides N."/>
            <person name="Lykidis A."/>
            <person name="da Costa M.S."/>
            <person name="Rainey F.A."/>
            <person name="Empadinhas N."/>
            <person name="Jolivet E."/>
            <person name="Battista J.R."/>
            <person name="Richardson P."/>
        </authorList>
    </citation>
    <scope>NUCLEOTIDE SEQUENCE [LARGE SCALE GENOMIC DNA]</scope>
    <source>
        <strain evidence="6">DSM 9941 / NBRC 16129 / PRD-1</strain>
    </source>
</reference>
<evidence type="ECO:0000256" key="3">
    <source>
        <dbReference type="ARBA" id="ARBA00022840"/>
    </source>
</evidence>
<proteinExistence type="predicted"/>
<dbReference type="Proteomes" id="UP000006637">
    <property type="component" value="Chromosome"/>
</dbReference>
<dbReference type="EMBL" id="CP000386">
    <property type="protein sequence ID" value="ABG03336.1"/>
    <property type="molecule type" value="Genomic_DNA"/>
</dbReference>
<keyword evidence="6" id="KW-1185">Reference proteome</keyword>
<feature type="domain" description="ABC transporter" evidence="4">
    <location>
        <begin position="4"/>
        <end position="236"/>
    </location>
</feature>
<keyword evidence="2" id="KW-0547">Nucleotide-binding</keyword>
<dbReference type="RefSeq" id="WP_011563354.1">
    <property type="nucleotide sequence ID" value="NC_008148.1"/>
</dbReference>
<dbReference type="Gene3D" id="3.40.50.300">
    <property type="entry name" value="P-loop containing nucleotide triphosphate hydrolases"/>
    <property type="match status" value="1"/>
</dbReference>
<dbReference type="InterPro" id="IPR027417">
    <property type="entry name" value="P-loop_NTPase"/>
</dbReference>
<dbReference type="PANTHER" id="PTHR45772">
    <property type="entry name" value="CONSERVED COMPONENT OF ABC TRANSPORTER FOR NATURAL AMINO ACIDS-RELATED"/>
    <property type="match status" value="1"/>
</dbReference>
<evidence type="ECO:0000256" key="2">
    <source>
        <dbReference type="ARBA" id="ARBA00022741"/>
    </source>
</evidence>
<dbReference type="GO" id="GO:0005524">
    <property type="term" value="F:ATP binding"/>
    <property type="evidence" value="ECO:0007669"/>
    <property type="project" value="UniProtKB-KW"/>
</dbReference>
<keyword evidence="3" id="KW-0067">ATP-binding</keyword>
<dbReference type="InterPro" id="IPR032823">
    <property type="entry name" value="BCA_ABC_TP_C"/>
</dbReference>
<dbReference type="PhylomeDB" id="Q1AZ42"/>
<dbReference type="PROSITE" id="PS50893">
    <property type="entry name" value="ABC_TRANSPORTER_2"/>
    <property type="match status" value="1"/>
</dbReference>
<accession>Q1AZ42</accession>
<evidence type="ECO:0000313" key="5">
    <source>
        <dbReference type="EMBL" id="ABG03336.1"/>
    </source>
</evidence>
<dbReference type="Pfam" id="PF12399">
    <property type="entry name" value="BCA_ABC_TP_C"/>
    <property type="match status" value="1"/>
</dbReference>
<dbReference type="AlphaFoldDB" id="Q1AZ42"/>
<evidence type="ECO:0000259" key="4">
    <source>
        <dbReference type="PROSITE" id="PS50893"/>
    </source>
</evidence>
<evidence type="ECO:0000256" key="1">
    <source>
        <dbReference type="ARBA" id="ARBA00022448"/>
    </source>
</evidence>
<keyword evidence="1" id="KW-0813">Transport</keyword>
<dbReference type="CDD" id="cd03219">
    <property type="entry name" value="ABC_Mj1267_LivG_branched"/>
    <property type="match status" value="1"/>
</dbReference>
<dbReference type="KEGG" id="rxy:Rxyl_0360"/>
<dbReference type="HOGENOM" id="CLU_000604_1_2_11"/>
<dbReference type="SMART" id="SM00382">
    <property type="entry name" value="AAA"/>
    <property type="match status" value="1"/>
</dbReference>
<dbReference type="SUPFAM" id="SSF52540">
    <property type="entry name" value="P-loop containing nucleoside triphosphate hydrolases"/>
    <property type="match status" value="1"/>
</dbReference>
<evidence type="ECO:0000313" key="6">
    <source>
        <dbReference type="Proteomes" id="UP000006637"/>
    </source>
</evidence>
<protein>
    <submittedName>
        <fullName evidence="5">ABC transporter related</fullName>
    </submittedName>
</protein>
<dbReference type="OrthoDB" id="9805514at2"/>
<dbReference type="PANTHER" id="PTHR45772:SF8">
    <property type="entry name" value="HIGH-AFFINITY BRANCHED-CHAIN AMINO ACID TRANSPORT ATP-BINDING PROTEIN"/>
    <property type="match status" value="1"/>
</dbReference>